<dbReference type="AlphaFoldDB" id="A0A9D7SVA3"/>
<organism evidence="1 2">
    <name type="scientific">Candidatus Opimibacter skivensis</name>
    <dbReference type="NCBI Taxonomy" id="2982028"/>
    <lineage>
        <taxon>Bacteria</taxon>
        <taxon>Pseudomonadati</taxon>
        <taxon>Bacteroidota</taxon>
        <taxon>Saprospiria</taxon>
        <taxon>Saprospirales</taxon>
        <taxon>Saprospiraceae</taxon>
        <taxon>Candidatus Opimibacter</taxon>
    </lineage>
</organism>
<name>A0A9D7SVA3_9BACT</name>
<reference evidence="1 2" key="1">
    <citation type="submission" date="2020-10" db="EMBL/GenBank/DDBJ databases">
        <title>Connecting structure to function with the recovery of over 1000 high-quality activated sludge metagenome-assembled genomes encoding full-length rRNA genes using long-read sequencing.</title>
        <authorList>
            <person name="Singleton C.M."/>
            <person name="Petriglieri F."/>
            <person name="Kristensen J.M."/>
            <person name="Kirkegaard R.H."/>
            <person name="Michaelsen T.Y."/>
            <person name="Andersen M.H."/>
            <person name="Karst S.M."/>
            <person name="Dueholm M.S."/>
            <person name="Nielsen P.H."/>
            <person name="Albertsen M."/>
        </authorList>
    </citation>
    <scope>NUCLEOTIDE SEQUENCE [LARGE SCALE GENOMIC DNA]</scope>
    <source>
        <strain evidence="1">Ribe_18-Q3-R11-54_MAXAC.273</strain>
    </source>
</reference>
<dbReference type="Pfam" id="PF12587">
    <property type="entry name" value="DUF3761"/>
    <property type="match status" value="1"/>
</dbReference>
<accession>A0A9D7SVA3</accession>
<dbReference type="Proteomes" id="UP000808337">
    <property type="component" value="Unassembled WGS sequence"/>
</dbReference>
<dbReference type="EMBL" id="JADKGY010000029">
    <property type="protein sequence ID" value="MBK9983868.1"/>
    <property type="molecule type" value="Genomic_DNA"/>
</dbReference>
<dbReference type="InterPro" id="IPR022236">
    <property type="entry name" value="DUF3761"/>
</dbReference>
<evidence type="ECO:0000313" key="1">
    <source>
        <dbReference type="EMBL" id="MBK9983868.1"/>
    </source>
</evidence>
<sequence length="44" mass="4779">MPPNTAHLPDACAICKNGKYSFSKTRQGTCSRNGGVAKWLKALR</sequence>
<comment type="caution">
    <text evidence="1">The sequence shown here is derived from an EMBL/GenBank/DDBJ whole genome shotgun (WGS) entry which is preliminary data.</text>
</comment>
<gene>
    <name evidence="1" type="ORF">IPP15_16115</name>
</gene>
<protein>
    <submittedName>
        <fullName evidence="1">DUF3761 domain-containing protein</fullName>
    </submittedName>
</protein>
<evidence type="ECO:0000313" key="2">
    <source>
        <dbReference type="Proteomes" id="UP000808337"/>
    </source>
</evidence>
<proteinExistence type="predicted"/>